<dbReference type="Proteomes" id="UP000065521">
    <property type="component" value="Unassembled WGS sequence"/>
</dbReference>
<dbReference type="InterPro" id="IPR008822">
    <property type="entry name" value="Endonuclease_RusA-like"/>
</dbReference>
<dbReference type="Gene3D" id="3.30.1330.70">
    <property type="entry name" value="Holliday junction resolvase RusA"/>
    <property type="match status" value="1"/>
</dbReference>
<dbReference type="AlphaFoldDB" id="A0A105S789"/>
<organism evidence="1 2">
    <name type="scientific">Burkholderia ubonensis</name>
    <dbReference type="NCBI Taxonomy" id="101571"/>
    <lineage>
        <taxon>Bacteria</taxon>
        <taxon>Pseudomonadati</taxon>
        <taxon>Pseudomonadota</taxon>
        <taxon>Betaproteobacteria</taxon>
        <taxon>Burkholderiales</taxon>
        <taxon>Burkholderiaceae</taxon>
        <taxon>Burkholderia</taxon>
        <taxon>Burkholderia cepacia complex</taxon>
    </lineage>
</organism>
<proteinExistence type="predicted"/>
<dbReference type="EMBL" id="LOTN01000075">
    <property type="protein sequence ID" value="KUZ80959.1"/>
    <property type="molecule type" value="Genomic_DNA"/>
</dbReference>
<comment type="caution">
    <text evidence="1">The sequence shown here is derived from an EMBL/GenBank/DDBJ whole genome shotgun (WGS) entry which is preliminary data.</text>
</comment>
<name>A0A105S789_9BURK</name>
<dbReference type="GO" id="GO:0006281">
    <property type="term" value="P:DNA repair"/>
    <property type="evidence" value="ECO:0007669"/>
    <property type="project" value="InterPro"/>
</dbReference>
<accession>A0A105S789</accession>
<dbReference type="GO" id="GO:0000287">
    <property type="term" value="F:magnesium ion binding"/>
    <property type="evidence" value="ECO:0007669"/>
    <property type="project" value="InterPro"/>
</dbReference>
<gene>
    <name evidence="1" type="ORF">WI38_32810</name>
</gene>
<dbReference type="GO" id="GO:0006310">
    <property type="term" value="P:DNA recombination"/>
    <property type="evidence" value="ECO:0007669"/>
    <property type="project" value="InterPro"/>
</dbReference>
<evidence type="ECO:0000313" key="2">
    <source>
        <dbReference type="Proteomes" id="UP000065521"/>
    </source>
</evidence>
<dbReference type="SUPFAM" id="SSF103084">
    <property type="entry name" value="Holliday junction resolvase RusA"/>
    <property type="match status" value="1"/>
</dbReference>
<evidence type="ECO:0000313" key="1">
    <source>
        <dbReference type="EMBL" id="KUZ80959.1"/>
    </source>
</evidence>
<dbReference type="Pfam" id="PF05866">
    <property type="entry name" value="RusA"/>
    <property type="match status" value="1"/>
</dbReference>
<dbReference type="InterPro" id="IPR036614">
    <property type="entry name" value="RusA-like_sf"/>
</dbReference>
<dbReference type="RefSeq" id="WP_059638143.1">
    <property type="nucleotide sequence ID" value="NZ_LOTK01000042.1"/>
</dbReference>
<protein>
    <submittedName>
        <fullName evidence="1">Endodeoxyribonuclease RusA</fullName>
    </submittedName>
</protein>
<reference evidence="1 2" key="1">
    <citation type="submission" date="2015-11" db="EMBL/GenBank/DDBJ databases">
        <title>Expanding the genomic diversity of Burkholderia species for the development of highly accurate diagnostics.</title>
        <authorList>
            <person name="Sahl J."/>
            <person name="Keim P."/>
            <person name="Wagner D."/>
        </authorList>
    </citation>
    <scope>NUCLEOTIDE SEQUENCE [LARGE SCALE GENOMIC DNA]</scope>
    <source>
        <strain evidence="1 2">RF32-BP4</strain>
    </source>
</reference>
<sequence length="158" mass="17015">MSHEQQSLIAASPVVRRVEFTVPGKPVAKGRPRFARQGAHVRTFTPEATERYENLVKIAAGAAMRGSAPYEGPVRMVVHIDLAIPTSWSAKRQAAAAAGLIGATKKPDASNVLKAVEDGMNGVVYVDDGQVVDQWVSKRYARAPGVRVEVVELNLQKA</sequence>